<gene>
    <name evidence="9 10" type="primary">mscL</name>
    <name evidence="10" type="ORF">IAC72_02235</name>
</gene>
<dbReference type="InterPro" id="IPR036019">
    <property type="entry name" value="MscL_channel"/>
</dbReference>
<evidence type="ECO:0000256" key="8">
    <source>
        <dbReference type="ARBA" id="ARBA00023303"/>
    </source>
</evidence>
<dbReference type="InterPro" id="IPR001185">
    <property type="entry name" value="MS_channel"/>
</dbReference>
<dbReference type="Pfam" id="PF01741">
    <property type="entry name" value="MscL"/>
    <property type="match status" value="1"/>
</dbReference>
<evidence type="ECO:0000256" key="2">
    <source>
        <dbReference type="ARBA" id="ARBA00022448"/>
    </source>
</evidence>
<evidence type="ECO:0000256" key="1">
    <source>
        <dbReference type="ARBA" id="ARBA00004141"/>
    </source>
</evidence>
<dbReference type="SUPFAM" id="SSF81330">
    <property type="entry name" value="Gated mechanosensitive channel"/>
    <property type="match status" value="1"/>
</dbReference>
<evidence type="ECO:0000256" key="4">
    <source>
        <dbReference type="ARBA" id="ARBA00022692"/>
    </source>
</evidence>
<comment type="function">
    <text evidence="9">Channel that opens in response to stretch forces in the membrane lipid bilayer. May participate in the regulation of osmotic pressure changes within the cell.</text>
</comment>
<organism evidence="10 11">
    <name type="scientific">Candidatus Fimimonas merdipullorum</name>
    <dbReference type="NCBI Taxonomy" id="2840822"/>
    <lineage>
        <taxon>Bacteria</taxon>
        <taxon>Pseudomonadati</taxon>
        <taxon>Myxococcota</taxon>
        <taxon>Myxococcia</taxon>
        <taxon>Myxococcales</taxon>
        <taxon>Cystobacterineae</taxon>
        <taxon>Myxococcaceae</taxon>
        <taxon>Myxococcaceae incertae sedis</taxon>
        <taxon>Candidatus Fimimonas</taxon>
    </lineage>
</organism>
<accession>A0A9D1SPW9</accession>
<reference evidence="10" key="1">
    <citation type="submission" date="2020-10" db="EMBL/GenBank/DDBJ databases">
        <authorList>
            <person name="Gilroy R."/>
        </authorList>
    </citation>
    <scope>NUCLEOTIDE SEQUENCE</scope>
    <source>
        <strain evidence="10">ChiHjej12B11-7776</strain>
    </source>
</reference>
<keyword evidence="4 9" id="KW-0812">Transmembrane</keyword>
<keyword evidence="5 9" id="KW-1133">Transmembrane helix</keyword>
<dbReference type="PANTHER" id="PTHR30266">
    <property type="entry name" value="MECHANOSENSITIVE CHANNEL MSCL"/>
    <property type="match status" value="1"/>
</dbReference>
<keyword evidence="8 9" id="KW-0407">Ion channel</keyword>
<feature type="transmembrane region" description="Helical" evidence="9">
    <location>
        <begin position="88"/>
        <end position="109"/>
    </location>
</feature>
<dbReference type="GO" id="GO:0008381">
    <property type="term" value="F:mechanosensitive monoatomic ion channel activity"/>
    <property type="evidence" value="ECO:0007669"/>
    <property type="project" value="UniProtKB-UniRule"/>
</dbReference>
<dbReference type="InterPro" id="IPR037673">
    <property type="entry name" value="MSC/AndL"/>
</dbReference>
<sequence>MKKFFGEFKKFISRGNVMDMAVGTIIGAAFTAIVTALSNGILKPLINTVIYYICGGDSDALSKMYTPLVTVLDDTGAMDMTKSIFIDWGAFISAIINFLLVAIVLFFIVKLFNKVKDASAEVRNAAKHESPFTKEELKAFRRQGKTRQEIAALEEAKRAELAEAARLAEEEAKKNAPKTQEQLLQEIVDLLGNKQ</sequence>
<evidence type="ECO:0000256" key="5">
    <source>
        <dbReference type="ARBA" id="ARBA00022989"/>
    </source>
</evidence>
<evidence type="ECO:0000313" key="11">
    <source>
        <dbReference type="Proteomes" id="UP000886852"/>
    </source>
</evidence>
<evidence type="ECO:0000256" key="3">
    <source>
        <dbReference type="ARBA" id="ARBA00022475"/>
    </source>
</evidence>
<dbReference type="HAMAP" id="MF_00115">
    <property type="entry name" value="MscL"/>
    <property type="match status" value="1"/>
</dbReference>
<dbReference type="AlphaFoldDB" id="A0A9D1SPW9"/>
<dbReference type="PRINTS" id="PR01264">
    <property type="entry name" value="MECHCHANNEL"/>
</dbReference>
<proteinExistence type="inferred from homology"/>
<comment type="similarity">
    <text evidence="9">Belongs to the MscL family.</text>
</comment>
<dbReference type="NCBIfam" id="TIGR00220">
    <property type="entry name" value="mscL"/>
    <property type="match status" value="1"/>
</dbReference>
<comment type="subunit">
    <text evidence="9">Homopentamer.</text>
</comment>
<evidence type="ECO:0000256" key="7">
    <source>
        <dbReference type="ARBA" id="ARBA00023136"/>
    </source>
</evidence>
<name>A0A9D1SPW9_9BACT</name>
<dbReference type="GO" id="GO:0005886">
    <property type="term" value="C:plasma membrane"/>
    <property type="evidence" value="ECO:0007669"/>
    <property type="project" value="UniProtKB-SubCell"/>
</dbReference>
<keyword evidence="3 9" id="KW-1003">Cell membrane</keyword>
<reference evidence="10" key="2">
    <citation type="journal article" date="2021" name="PeerJ">
        <title>Extensive microbial diversity within the chicken gut microbiome revealed by metagenomics and culture.</title>
        <authorList>
            <person name="Gilroy R."/>
            <person name="Ravi A."/>
            <person name="Getino M."/>
            <person name="Pursley I."/>
            <person name="Horton D.L."/>
            <person name="Alikhan N.F."/>
            <person name="Baker D."/>
            <person name="Gharbi K."/>
            <person name="Hall N."/>
            <person name="Watson M."/>
            <person name="Adriaenssens E.M."/>
            <person name="Foster-Nyarko E."/>
            <person name="Jarju S."/>
            <person name="Secka A."/>
            <person name="Antonio M."/>
            <person name="Oren A."/>
            <person name="Chaudhuri R.R."/>
            <person name="La Ragione R."/>
            <person name="Hildebrand F."/>
            <person name="Pallen M.J."/>
        </authorList>
    </citation>
    <scope>NUCLEOTIDE SEQUENCE</scope>
    <source>
        <strain evidence="10">ChiHjej12B11-7776</strain>
    </source>
</reference>
<dbReference type="Gene3D" id="1.10.1200.120">
    <property type="entry name" value="Large-conductance mechanosensitive channel, MscL, domain 1"/>
    <property type="match status" value="1"/>
</dbReference>
<dbReference type="PANTHER" id="PTHR30266:SF2">
    <property type="entry name" value="LARGE-CONDUCTANCE MECHANOSENSITIVE CHANNEL"/>
    <property type="match status" value="1"/>
</dbReference>
<keyword evidence="2 9" id="KW-0813">Transport</keyword>
<comment type="caution">
    <text evidence="10">The sequence shown here is derived from an EMBL/GenBank/DDBJ whole genome shotgun (WGS) entry which is preliminary data.</text>
</comment>
<dbReference type="Proteomes" id="UP000886852">
    <property type="component" value="Unassembled WGS sequence"/>
</dbReference>
<dbReference type="EMBL" id="DVOC01000041">
    <property type="protein sequence ID" value="HIU90819.1"/>
    <property type="molecule type" value="Genomic_DNA"/>
</dbReference>
<evidence type="ECO:0000256" key="6">
    <source>
        <dbReference type="ARBA" id="ARBA00023065"/>
    </source>
</evidence>
<evidence type="ECO:0000256" key="9">
    <source>
        <dbReference type="HAMAP-Rule" id="MF_00115"/>
    </source>
</evidence>
<protein>
    <recommendedName>
        <fullName evidence="9">Large-conductance mechanosensitive channel</fullName>
    </recommendedName>
</protein>
<keyword evidence="6 9" id="KW-0406">Ion transport</keyword>
<comment type="subcellular location">
    <subcellularLocation>
        <location evidence="9">Cell membrane</location>
        <topology evidence="9">Multi-pass membrane protein</topology>
    </subcellularLocation>
    <subcellularLocation>
        <location evidence="1">Membrane</location>
        <topology evidence="1">Multi-pass membrane protein</topology>
    </subcellularLocation>
</comment>
<feature type="transmembrane region" description="Helical" evidence="9">
    <location>
        <begin position="21"/>
        <end position="42"/>
    </location>
</feature>
<keyword evidence="7 9" id="KW-0472">Membrane</keyword>
<evidence type="ECO:0000313" key="10">
    <source>
        <dbReference type="EMBL" id="HIU90819.1"/>
    </source>
</evidence>